<dbReference type="Pfam" id="PF07506">
    <property type="entry name" value="RepB"/>
    <property type="match status" value="1"/>
</dbReference>
<comment type="similarity">
    <text evidence="1">Belongs to the ParB family.</text>
</comment>
<name>A0ABS7HC32_9HYPH</name>
<dbReference type="CDD" id="cd16405">
    <property type="entry name" value="RepB_like_N"/>
    <property type="match status" value="1"/>
</dbReference>
<evidence type="ECO:0000256" key="1">
    <source>
        <dbReference type="ARBA" id="ARBA00006295"/>
    </source>
</evidence>
<evidence type="ECO:0000313" key="4">
    <source>
        <dbReference type="Proteomes" id="UP000757604"/>
    </source>
</evidence>
<dbReference type="SUPFAM" id="SSF110849">
    <property type="entry name" value="ParB/Sulfiredoxin"/>
    <property type="match status" value="1"/>
</dbReference>
<dbReference type="PANTHER" id="PTHR33375">
    <property type="entry name" value="CHROMOSOME-PARTITIONING PROTEIN PARB-RELATED"/>
    <property type="match status" value="1"/>
</dbReference>
<dbReference type="InterPro" id="IPR004437">
    <property type="entry name" value="ParB/RepB/Spo0J"/>
</dbReference>
<dbReference type="InterPro" id="IPR003115">
    <property type="entry name" value="ParB_N"/>
</dbReference>
<organism evidence="3 4">
    <name type="scientific">Rhizobium herbae</name>
    <dbReference type="NCBI Taxonomy" id="508661"/>
    <lineage>
        <taxon>Bacteria</taxon>
        <taxon>Pseudomonadati</taxon>
        <taxon>Pseudomonadota</taxon>
        <taxon>Alphaproteobacteria</taxon>
        <taxon>Hyphomicrobiales</taxon>
        <taxon>Rhizobiaceae</taxon>
        <taxon>Rhizobium/Agrobacterium group</taxon>
        <taxon>Rhizobium</taxon>
    </lineage>
</organism>
<dbReference type="InterPro" id="IPR017819">
    <property type="entry name" value="Plasmid_partition_RepB"/>
</dbReference>
<dbReference type="InterPro" id="IPR037972">
    <property type="entry name" value="RepB_N"/>
</dbReference>
<dbReference type="InterPro" id="IPR050336">
    <property type="entry name" value="Chromosome_partition/occlusion"/>
</dbReference>
<dbReference type="InterPro" id="IPR036086">
    <property type="entry name" value="ParB/Sulfiredoxin_sf"/>
</dbReference>
<sequence>MARKNVFGLVETDPATPVEIDHPLVNTRPLAGFEKPLRRATPVGAISQSLGGINEKAQRVDDLEKQLAKGQAIVELDPLLIDSSFVADRLSVNAEDQETLVAQIREHGQQVPILVRPHPEMPGRFQVAYGHRRLAAIKQIGGAVKAVVRDLSDEQLVVSQGQENNARTDLTFIERSFFAFRLEARQFSRDIIMSALGVDKAALSRMIALVSRLPDQLIEAIGAAPGFGRTRWAEIADLLEETGKRAKAIKLVQTPDFQTMTSDERFQAVYDHLRKVKDKARTAVWKTARGGKVVRISETDAKLNLAFDKAIEPEFGSFVEARLSALYDEFMQSKYMAGKGD</sequence>
<dbReference type="EMBL" id="JAEUAO010000003">
    <property type="protein sequence ID" value="MBW9064809.1"/>
    <property type="molecule type" value="Genomic_DNA"/>
</dbReference>
<proteinExistence type="inferred from homology"/>
<gene>
    <name evidence="3" type="primary">repB</name>
    <name evidence="3" type="ORF">JNB71_15995</name>
</gene>
<dbReference type="RefSeq" id="WP_220372770.1">
    <property type="nucleotide sequence ID" value="NZ_JAEUAO010000003.1"/>
</dbReference>
<comment type="caution">
    <text evidence="3">The sequence shown here is derived from an EMBL/GenBank/DDBJ whole genome shotgun (WGS) entry which is preliminary data.</text>
</comment>
<dbReference type="NCBIfam" id="TIGR03454">
    <property type="entry name" value="partition_RepB"/>
    <property type="match status" value="1"/>
</dbReference>
<dbReference type="SMART" id="SM00470">
    <property type="entry name" value="ParB"/>
    <property type="match status" value="1"/>
</dbReference>
<dbReference type="SUPFAM" id="SSF109709">
    <property type="entry name" value="KorB DNA-binding domain-like"/>
    <property type="match status" value="1"/>
</dbReference>
<keyword evidence="4" id="KW-1185">Reference proteome</keyword>
<dbReference type="NCBIfam" id="TIGR00180">
    <property type="entry name" value="parB_part"/>
    <property type="match status" value="1"/>
</dbReference>
<dbReference type="Gene3D" id="1.10.10.2830">
    <property type="match status" value="1"/>
</dbReference>
<accession>A0ABS7HC32</accession>
<feature type="domain" description="ParB-like N-terminal" evidence="2">
    <location>
        <begin position="74"/>
        <end position="165"/>
    </location>
</feature>
<evidence type="ECO:0000313" key="3">
    <source>
        <dbReference type="EMBL" id="MBW9064809.1"/>
    </source>
</evidence>
<protein>
    <submittedName>
        <fullName evidence="3">Plasmid partitioning protein RepB</fullName>
    </submittedName>
</protein>
<dbReference type="Proteomes" id="UP000757604">
    <property type="component" value="Unassembled WGS sequence"/>
</dbReference>
<reference evidence="3 4" key="1">
    <citation type="journal article" date="2021" name="MBio">
        <title>Poor Competitiveness of Bradyrhizobium in Pigeon Pea Root Colonization in Indian Soils.</title>
        <authorList>
            <person name="Chalasani D."/>
            <person name="Basu A."/>
            <person name="Pullabhotla S.V.S.R.N."/>
            <person name="Jorrin B."/>
            <person name="Neal A.L."/>
            <person name="Poole P.S."/>
            <person name="Podile A.R."/>
            <person name="Tkacz A."/>
        </authorList>
    </citation>
    <scope>NUCLEOTIDE SEQUENCE [LARGE SCALE GENOMIC DNA]</scope>
    <source>
        <strain evidence="3 4">HU44</strain>
    </source>
</reference>
<dbReference type="Pfam" id="PF02195">
    <property type="entry name" value="ParB_N"/>
    <property type="match status" value="1"/>
</dbReference>
<evidence type="ECO:0000259" key="2">
    <source>
        <dbReference type="SMART" id="SM00470"/>
    </source>
</evidence>
<dbReference type="PANTHER" id="PTHR33375:SF1">
    <property type="entry name" value="CHROMOSOME-PARTITIONING PROTEIN PARB-RELATED"/>
    <property type="match status" value="1"/>
</dbReference>
<dbReference type="Gene3D" id="3.90.1530.30">
    <property type="match status" value="1"/>
</dbReference>
<dbReference type="InterPro" id="IPR011111">
    <property type="entry name" value="Plasmid_RepB"/>
</dbReference>